<dbReference type="GO" id="GO:0030488">
    <property type="term" value="P:tRNA methylation"/>
    <property type="evidence" value="ECO:0007669"/>
    <property type="project" value="TreeGrafter"/>
</dbReference>
<keyword evidence="5" id="KW-0949">S-adenosyl-L-methionine</keyword>
<evidence type="ECO:0000259" key="7">
    <source>
        <dbReference type="Pfam" id="PF01170"/>
    </source>
</evidence>
<feature type="domain" description="Ribosomal RNA large subunit methyltransferase K/L-like methyltransferase" evidence="7">
    <location>
        <begin position="186"/>
        <end position="356"/>
    </location>
</feature>
<dbReference type="CDD" id="cd11715">
    <property type="entry name" value="THUMP_AdoMetMT"/>
    <property type="match status" value="1"/>
</dbReference>
<evidence type="ECO:0000256" key="2">
    <source>
        <dbReference type="ARBA" id="ARBA00022490"/>
    </source>
</evidence>
<keyword evidence="3 9" id="KW-0489">Methyltransferase</keyword>
<keyword evidence="10" id="KW-1185">Reference proteome</keyword>
<dbReference type="GO" id="GO:0005737">
    <property type="term" value="C:cytoplasm"/>
    <property type="evidence" value="ECO:0007669"/>
    <property type="project" value="UniProtKB-SubCell"/>
</dbReference>
<dbReference type="SUPFAM" id="SSF53335">
    <property type="entry name" value="S-adenosyl-L-methionine-dependent methyltransferases"/>
    <property type="match status" value="1"/>
</dbReference>
<dbReference type="GO" id="GO:0016423">
    <property type="term" value="F:tRNA (guanine) methyltransferase activity"/>
    <property type="evidence" value="ECO:0007669"/>
    <property type="project" value="TreeGrafter"/>
</dbReference>
<dbReference type="EMBL" id="QMDW01000023">
    <property type="protein sequence ID" value="RJX48246.1"/>
    <property type="molecule type" value="Genomic_DNA"/>
</dbReference>
<protein>
    <submittedName>
        <fullName evidence="9">TIGR01177 family methyltransferase</fullName>
    </submittedName>
</protein>
<dbReference type="PROSITE" id="PS01261">
    <property type="entry name" value="UPF0020"/>
    <property type="match status" value="1"/>
</dbReference>
<dbReference type="SUPFAM" id="SSF143437">
    <property type="entry name" value="THUMP domain-like"/>
    <property type="match status" value="1"/>
</dbReference>
<keyword evidence="2" id="KW-0963">Cytoplasm</keyword>
<dbReference type="Proteomes" id="UP000281564">
    <property type="component" value="Unassembled WGS sequence"/>
</dbReference>
<evidence type="ECO:0000256" key="3">
    <source>
        <dbReference type="ARBA" id="ARBA00022603"/>
    </source>
</evidence>
<evidence type="ECO:0000259" key="8">
    <source>
        <dbReference type="Pfam" id="PF02926"/>
    </source>
</evidence>
<dbReference type="PANTHER" id="PTHR14911:SF21">
    <property type="entry name" value="N2-METHYLGUANOSINE TRNA METHYLTRANSFERASE"/>
    <property type="match status" value="1"/>
</dbReference>
<evidence type="ECO:0000313" key="10">
    <source>
        <dbReference type="Proteomes" id="UP000281564"/>
    </source>
</evidence>
<evidence type="ECO:0000256" key="4">
    <source>
        <dbReference type="ARBA" id="ARBA00022679"/>
    </source>
</evidence>
<evidence type="ECO:0000256" key="1">
    <source>
        <dbReference type="ARBA" id="ARBA00004496"/>
    </source>
</evidence>
<proteinExistence type="predicted"/>
<comment type="caution">
    <text evidence="9">The sequence shown here is derived from an EMBL/GenBank/DDBJ whole genome shotgun (WGS) entry which is preliminary data.</text>
</comment>
<dbReference type="Pfam" id="PF01170">
    <property type="entry name" value="UPF0020"/>
    <property type="match status" value="1"/>
</dbReference>
<keyword evidence="6" id="KW-0819">tRNA processing</keyword>
<dbReference type="InterPro" id="IPR004114">
    <property type="entry name" value="THUMP_dom"/>
</dbReference>
<sequence length="368" mass="38674">MAADLRTDTLKLGLGVEQGVYCLELAGDEDAFAACEAAAAASAVDVVAGGVATARGVNPEGVRRLAYTHAASELIAKTDADIEAAAVALRAAKIDREGSVAVRARDVRSQTGVSTQATERRLGGVLVDRGFEVDLDDPDHELRVLFAGSSGTNDADETNGGDNACCLVGWLAVESRRDYGERRPTDRPFVQPGSMAPLDARALVNIAGAGPETTVVDPMCGTGGLLLEAGLVGSDVLGIDAQWKMARGSRENLAALRETAGEEFDGDISVLRGDATALPLVDDVADAVVFDAPYGRQSKIARHELGDLVGGALREARRIAPQAVVVADRSWDDAAQEAGWTVERRFERRVHGSLVRHVHVLAADSTVE</sequence>
<dbReference type="Gene3D" id="3.40.50.150">
    <property type="entry name" value="Vaccinia Virus protein VP39"/>
    <property type="match status" value="1"/>
</dbReference>
<dbReference type="Pfam" id="PF02926">
    <property type="entry name" value="THUMP"/>
    <property type="match status" value="1"/>
</dbReference>
<accession>A0A3A6QBR0</accession>
<name>A0A3A6QBR0_9EURY</name>
<dbReference type="AlphaFoldDB" id="A0A3A6QBR0"/>
<organism evidence="9 10">
    <name type="scientific">Halonotius pteroides</name>
    <dbReference type="NCBI Taxonomy" id="268735"/>
    <lineage>
        <taxon>Archaea</taxon>
        <taxon>Methanobacteriati</taxon>
        <taxon>Methanobacteriota</taxon>
        <taxon>Stenosarchaea group</taxon>
        <taxon>Halobacteria</taxon>
        <taxon>Halobacteriales</taxon>
        <taxon>Haloferacaceae</taxon>
        <taxon>Halonotius</taxon>
    </lineage>
</organism>
<dbReference type="InterPro" id="IPR053943">
    <property type="entry name" value="RlmKL-like_Mtase_CS"/>
</dbReference>
<feature type="domain" description="THUMP" evidence="8">
    <location>
        <begin position="77"/>
        <end position="144"/>
    </location>
</feature>
<comment type="subcellular location">
    <subcellularLocation>
        <location evidence="1">Cytoplasm</location>
    </subcellularLocation>
</comment>
<evidence type="ECO:0000313" key="9">
    <source>
        <dbReference type="EMBL" id="RJX48246.1"/>
    </source>
</evidence>
<keyword evidence="4 9" id="KW-0808">Transferase</keyword>
<evidence type="ECO:0000256" key="6">
    <source>
        <dbReference type="ARBA" id="ARBA00022694"/>
    </source>
</evidence>
<dbReference type="CDD" id="cd02440">
    <property type="entry name" value="AdoMet_MTases"/>
    <property type="match status" value="1"/>
</dbReference>
<dbReference type="PANTHER" id="PTHR14911">
    <property type="entry name" value="THUMP DOMAIN-CONTAINING"/>
    <property type="match status" value="1"/>
</dbReference>
<evidence type="ECO:0000256" key="5">
    <source>
        <dbReference type="ARBA" id="ARBA00022691"/>
    </source>
</evidence>
<reference evidence="9 10" key="1">
    <citation type="submission" date="2018-06" db="EMBL/GenBank/DDBJ databases">
        <title>Halonotius sp. F13-13 a new haloarchaeeon isolated from a solar saltern from Isla Cristina, Huelva, Spain.</title>
        <authorList>
            <person name="Duran-Viseras A."/>
            <person name="Sanchez-Porro C."/>
            <person name="Ventosa A."/>
        </authorList>
    </citation>
    <scope>NUCLEOTIDE SEQUENCE [LARGE SCALE GENOMIC DNA]</scope>
    <source>
        <strain evidence="9 10">CECT 7525</strain>
    </source>
</reference>
<dbReference type="InterPro" id="IPR029063">
    <property type="entry name" value="SAM-dependent_MTases_sf"/>
</dbReference>
<dbReference type="OrthoDB" id="7080at2157"/>
<gene>
    <name evidence="9" type="ORF">DP106_12605</name>
</gene>
<dbReference type="InterPro" id="IPR000241">
    <property type="entry name" value="RlmKL-like_Mtase"/>
</dbReference>
<dbReference type="Gene3D" id="3.30.2130.30">
    <property type="match status" value="1"/>
</dbReference>